<organism evidence="1 2">
    <name type="scientific">Candidatus Magnetoglobus multicellularis str. Araruama</name>
    <dbReference type="NCBI Taxonomy" id="890399"/>
    <lineage>
        <taxon>Bacteria</taxon>
        <taxon>Pseudomonadati</taxon>
        <taxon>Thermodesulfobacteriota</taxon>
        <taxon>Desulfobacteria</taxon>
        <taxon>Desulfobacterales</taxon>
        <taxon>Desulfobacteraceae</taxon>
        <taxon>Candidatus Magnetoglobus</taxon>
    </lineage>
</organism>
<dbReference type="EMBL" id="ATBP01000028">
    <property type="protein sequence ID" value="ETR73983.1"/>
    <property type="molecule type" value="Genomic_DNA"/>
</dbReference>
<reference evidence="2" key="1">
    <citation type="submission" date="2012-11" db="EMBL/GenBank/DDBJ databases">
        <authorList>
            <person name="Lucero-Rivera Y.E."/>
            <person name="Tovar-Ramirez D."/>
        </authorList>
    </citation>
    <scope>NUCLEOTIDE SEQUENCE [LARGE SCALE GENOMIC DNA]</scope>
    <source>
        <strain evidence="2">Araruama</strain>
    </source>
</reference>
<dbReference type="AlphaFoldDB" id="A0A1V1PGW0"/>
<protein>
    <submittedName>
        <fullName evidence="1">Uncharacterized protein</fullName>
    </submittedName>
</protein>
<gene>
    <name evidence="1" type="ORF">OMM_00558</name>
</gene>
<sequence>MERFAIFLRKFEYFDAIEQRRALAFSCIGSDDLITTSETNFTNIQKMKGKYGQKRGVIIYHDDDTLATALIGKQGGKPLGSTNWAFQEMAGLSNGGYKDYYPLEVTESQKDTLQNNNCNFLDQTFGAIHFQPGQTTGGRDIERHGEYIDVIRNIDYLQTRSEEELFRVLLDSEIVPYSDDGIAILESEQRRILKEYGCVKGQEILIEDSIETDFPRRGEIDSSLRNNRTYQVGTWKAELAGAINNVVIRGKVFV</sequence>
<comment type="caution">
    <text evidence="1">The sequence shown here is derived from an EMBL/GenBank/DDBJ whole genome shotgun (WGS) entry which is preliminary data.</text>
</comment>
<accession>A0A1V1PGW0</accession>
<evidence type="ECO:0000313" key="1">
    <source>
        <dbReference type="EMBL" id="ETR73983.1"/>
    </source>
</evidence>
<evidence type="ECO:0000313" key="2">
    <source>
        <dbReference type="Proteomes" id="UP000189670"/>
    </source>
</evidence>
<dbReference type="Proteomes" id="UP000189670">
    <property type="component" value="Unassembled WGS sequence"/>
</dbReference>
<name>A0A1V1PGW0_9BACT</name>
<proteinExistence type="predicted"/>